<organism evidence="20 21">
    <name type="scientific">Kingdonia uniflora</name>
    <dbReference type="NCBI Taxonomy" id="39325"/>
    <lineage>
        <taxon>Eukaryota</taxon>
        <taxon>Viridiplantae</taxon>
        <taxon>Streptophyta</taxon>
        <taxon>Embryophyta</taxon>
        <taxon>Tracheophyta</taxon>
        <taxon>Spermatophyta</taxon>
        <taxon>Magnoliopsida</taxon>
        <taxon>Ranunculales</taxon>
        <taxon>Circaeasteraceae</taxon>
        <taxon>Kingdonia</taxon>
    </lineage>
</organism>
<evidence type="ECO:0000256" key="18">
    <source>
        <dbReference type="SAM" id="SignalP"/>
    </source>
</evidence>
<comment type="function">
    <text evidence="15">Glutamate-gated receptor that probably acts as non-selective cation channel.</text>
</comment>
<sequence>MAIKKTTQILSFFFLLSSKIFLGGFTMAENTTSTFDVGVVLDMDSLAGKMALSSISIALSDFYVTHSFYKTRLVLHTRDSKQDVIGAASAAIDLIQNVEVQAIIGPQTSAQAKFMADLGNTIQVPIISFSATSPSLSSARTPYFVRTTQNDSSQAKPITAIIQAFGWKSVVPIYEDTEYGKDILPYLIEALQKNDTRIPYRSVIPPLASDDQILKELYKLMTMQTRVFVVHMATSLASRLFLKAEELGMMNEEYVWILTDGLSNALSSMDSSVIGLMQGALGIRAYVPISKELSDFRVKWSRKFHQDNPKIEITKPSVFELQAYDTVFALAMAVEEVGRTDSHFLKPISSKISDDFATIGVSQTGPKLLQAILNSRFKGLIGDFALIDGQLQSSAFQILNLIGDAGREIGFWTPTFGISRKLQVTSPSRNLTSKANLGTIIWPGDSTIVPKGWVIPTNGKKLRIGVPVKDGFSEFVKVVWDPSTNSTAVTGYCIDVFKAVIEILPYAVPYEFVPFQNANGTSAGTYNDLIYQVYLQNYDAVVGDTTIIANRSMYVDFTLPFTESGVSMLVPVIDKRKSAWIFLKPLSMGLWFTTGAFFIFTGFVIWVLEHRINDDFRGKPANHLGMILWFSFSTLVFALKEKVVSNYARFVVIIWVFVVLIITSSYTANLTSMLTVQRLQPKALSKNHECVGYQKGSFVLGLLKQLGYDESFLKVYNSPEEFDGALSNGSQKGGVCAVFDEVPYLDLLLARYCGKYTMVGPTYKTDGFGFAFPRGSLLARDISRAILNVTQGDRMTRITQAWFGRQTSCSDFPKSSSNSLSLDSFWGLFVIAMVSTVSALLIFSTRFFYNHRYLWRQINPETSLWQKIVIMGRQFDKKETESRITPMVVSSNFKASPNNNTPASSPNISNLTEGAFTPMDDEYISAHSGSLIHEMSNSVLELSTIGSGRPSTSSIINEGA</sequence>
<feature type="transmembrane region" description="Helical" evidence="17">
    <location>
        <begin position="586"/>
        <end position="608"/>
    </location>
</feature>
<name>A0A7J7M2G1_9MAGN</name>
<dbReference type="InterPro" id="IPR017103">
    <property type="entry name" value="Iontropic_Glu_rcpt_pln"/>
</dbReference>
<evidence type="ECO:0000256" key="13">
    <source>
        <dbReference type="ARBA" id="ARBA00023303"/>
    </source>
</evidence>
<keyword evidence="21" id="KW-1185">Reference proteome</keyword>
<evidence type="ECO:0000256" key="11">
    <source>
        <dbReference type="ARBA" id="ARBA00023180"/>
    </source>
</evidence>
<dbReference type="GO" id="GO:0004930">
    <property type="term" value="F:G protein-coupled receptor activity"/>
    <property type="evidence" value="ECO:0007669"/>
    <property type="project" value="InterPro"/>
</dbReference>
<keyword evidence="13 15" id="KW-0407">Ion channel</keyword>
<keyword evidence="6 18" id="KW-0732">Signal</keyword>
<evidence type="ECO:0000256" key="12">
    <source>
        <dbReference type="ARBA" id="ARBA00023286"/>
    </source>
</evidence>
<dbReference type="FunFam" id="3.40.190.10:FF:000195">
    <property type="entry name" value="Glutamate receptor 2.7"/>
    <property type="match status" value="1"/>
</dbReference>
<dbReference type="FunFam" id="3.40.50.2300:FF:000169">
    <property type="entry name" value="Glutamate receptor"/>
    <property type="match status" value="1"/>
</dbReference>
<comment type="caution">
    <text evidence="20">The sequence shown here is derived from an EMBL/GenBank/DDBJ whole genome shotgun (WGS) entry which is preliminary data.</text>
</comment>
<comment type="subcellular location">
    <subcellularLocation>
        <location evidence="1">Membrane</location>
        <topology evidence="1">Multi-pass membrane protein</topology>
    </subcellularLocation>
</comment>
<evidence type="ECO:0000256" key="16">
    <source>
        <dbReference type="SAM" id="MobiDB-lite"/>
    </source>
</evidence>
<dbReference type="InterPro" id="IPR001828">
    <property type="entry name" value="ANF_lig-bd_rcpt"/>
</dbReference>
<dbReference type="FunFam" id="3.40.50.2300:FF:000195">
    <property type="entry name" value="Glutamate receptor"/>
    <property type="match status" value="1"/>
</dbReference>
<comment type="similarity">
    <text evidence="2 15">Belongs to the glutamate-gated ion channel (TC 1.A.10.1) family.</text>
</comment>
<keyword evidence="7 17" id="KW-1133">Transmembrane helix</keyword>
<dbReference type="SUPFAM" id="SSF53850">
    <property type="entry name" value="Periplasmic binding protein-like II"/>
    <property type="match status" value="1"/>
</dbReference>
<evidence type="ECO:0000256" key="10">
    <source>
        <dbReference type="ARBA" id="ARBA00023170"/>
    </source>
</evidence>
<keyword evidence="11" id="KW-0325">Glycoprotein</keyword>
<dbReference type="EMBL" id="JACGCM010001805">
    <property type="protein sequence ID" value="KAF6149049.1"/>
    <property type="molecule type" value="Genomic_DNA"/>
</dbReference>
<evidence type="ECO:0000256" key="9">
    <source>
        <dbReference type="ARBA" id="ARBA00023136"/>
    </source>
</evidence>
<dbReference type="SUPFAM" id="SSF53822">
    <property type="entry name" value="Periplasmic binding protein-like I"/>
    <property type="match status" value="1"/>
</dbReference>
<proteinExistence type="inferred from homology"/>
<dbReference type="InterPro" id="IPR044440">
    <property type="entry name" value="GABAb_receptor_plant_PBP1"/>
</dbReference>
<dbReference type="Pfam" id="PF10613">
    <property type="entry name" value="Lig_chan-Glu_bd"/>
    <property type="match status" value="1"/>
</dbReference>
<evidence type="ECO:0000256" key="4">
    <source>
        <dbReference type="ARBA" id="ARBA00022448"/>
    </source>
</evidence>
<evidence type="ECO:0000259" key="19">
    <source>
        <dbReference type="SMART" id="SM00079"/>
    </source>
</evidence>
<dbReference type="PANTHER" id="PTHR34836">
    <property type="entry name" value="OS06G0188250 PROTEIN"/>
    <property type="match status" value="1"/>
</dbReference>
<comment type="function">
    <text evidence="14">Glutamate-gated receptor that probably acts as a non-selective cation channel. May be involved in light-signal transduction and calcium homeostasis via the regulation of calcium influx into cells.</text>
</comment>
<dbReference type="CDD" id="cd13686">
    <property type="entry name" value="GluR_Plant"/>
    <property type="match status" value="1"/>
</dbReference>
<evidence type="ECO:0000256" key="3">
    <source>
        <dbReference type="ARBA" id="ARBA00011095"/>
    </source>
</evidence>
<feature type="compositionally biased region" description="Low complexity" evidence="16">
    <location>
        <begin position="896"/>
        <end position="910"/>
    </location>
</feature>
<evidence type="ECO:0000256" key="7">
    <source>
        <dbReference type="ARBA" id="ARBA00022989"/>
    </source>
</evidence>
<feature type="chain" id="PRO_5029593703" description="Glutamate receptor" evidence="18">
    <location>
        <begin position="29"/>
        <end position="960"/>
    </location>
</feature>
<dbReference type="Proteomes" id="UP000541444">
    <property type="component" value="Unassembled WGS sequence"/>
</dbReference>
<dbReference type="Pfam" id="PF01094">
    <property type="entry name" value="ANF_receptor"/>
    <property type="match status" value="1"/>
</dbReference>
<gene>
    <name evidence="20" type="ORF">GIB67_018627</name>
</gene>
<evidence type="ECO:0000313" key="20">
    <source>
        <dbReference type="EMBL" id="KAF6149049.1"/>
    </source>
</evidence>
<reference evidence="20 21" key="1">
    <citation type="journal article" date="2020" name="IScience">
        <title>Genome Sequencing of the Endangered Kingdonia uniflora (Circaeasteraceae, Ranunculales) Reveals Potential Mechanisms of Evolutionary Specialization.</title>
        <authorList>
            <person name="Sun Y."/>
            <person name="Deng T."/>
            <person name="Zhang A."/>
            <person name="Moore M.J."/>
            <person name="Landis J.B."/>
            <person name="Lin N."/>
            <person name="Zhang H."/>
            <person name="Zhang X."/>
            <person name="Huang J."/>
            <person name="Zhang X."/>
            <person name="Sun H."/>
            <person name="Wang H."/>
        </authorList>
    </citation>
    <scope>NUCLEOTIDE SEQUENCE [LARGE SCALE GENOMIC DNA]</scope>
    <source>
        <strain evidence="20">TB1705</strain>
        <tissue evidence="20">Leaf</tissue>
    </source>
</reference>
<dbReference type="Gene3D" id="3.40.190.10">
    <property type="entry name" value="Periplasmic binding protein-like II"/>
    <property type="match status" value="2"/>
</dbReference>
<dbReference type="GO" id="GO:0016020">
    <property type="term" value="C:membrane"/>
    <property type="evidence" value="ECO:0007669"/>
    <property type="project" value="UniProtKB-SubCell"/>
</dbReference>
<dbReference type="FunFam" id="1.10.287.70:FF:000037">
    <property type="entry name" value="Glutamate receptor"/>
    <property type="match status" value="1"/>
</dbReference>
<evidence type="ECO:0000256" key="15">
    <source>
        <dbReference type="PIRNR" id="PIRNR037090"/>
    </source>
</evidence>
<dbReference type="Gene3D" id="1.10.287.70">
    <property type="match status" value="1"/>
</dbReference>
<evidence type="ECO:0000256" key="17">
    <source>
        <dbReference type="SAM" id="Phobius"/>
    </source>
</evidence>
<keyword evidence="4 15" id="KW-0813">Transport</keyword>
<dbReference type="GO" id="GO:0015276">
    <property type="term" value="F:ligand-gated monoatomic ion channel activity"/>
    <property type="evidence" value="ECO:0007669"/>
    <property type="project" value="InterPro"/>
</dbReference>
<dbReference type="PIRSF" id="PIRSF037090">
    <property type="entry name" value="Iontro_Glu-like_rcpt_pln"/>
    <property type="match status" value="1"/>
</dbReference>
<keyword evidence="12 15" id="KW-1071">Ligand-gated ion channel</keyword>
<feature type="region of interest" description="Disordered" evidence="16">
    <location>
        <begin position="891"/>
        <end position="911"/>
    </location>
</feature>
<dbReference type="Pfam" id="PF00060">
    <property type="entry name" value="Lig_chan"/>
    <property type="match status" value="1"/>
</dbReference>
<feature type="signal peptide" evidence="18">
    <location>
        <begin position="1"/>
        <end position="28"/>
    </location>
</feature>
<comment type="subunit">
    <text evidence="3">May form heteromers.</text>
</comment>
<protein>
    <recommendedName>
        <fullName evidence="15">Glutamate receptor</fullName>
    </recommendedName>
</protein>
<evidence type="ECO:0000256" key="1">
    <source>
        <dbReference type="ARBA" id="ARBA00004141"/>
    </source>
</evidence>
<dbReference type="OrthoDB" id="5984008at2759"/>
<keyword evidence="5 17" id="KW-0812">Transmembrane</keyword>
<dbReference type="PRINTS" id="PR00248">
    <property type="entry name" value="GPCRMGR"/>
</dbReference>
<dbReference type="AlphaFoldDB" id="A0A7J7M2G1"/>
<evidence type="ECO:0000256" key="2">
    <source>
        <dbReference type="ARBA" id="ARBA00008685"/>
    </source>
</evidence>
<dbReference type="InterPro" id="IPR019594">
    <property type="entry name" value="Glu/Gly-bd"/>
</dbReference>
<dbReference type="InterPro" id="IPR028082">
    <property type="entry name" value="Peripla_BP_I"/>
</dbReference>
<evidence type="ECO:0000256" key="6">
    <source>
        <dbReference type="ARBA" id="ARBA00022729"/>
    </source>
</evidence>
<keyword evidence="9 15" id="KW-0472">Membrane</keyword>
<dbReference type="SMART" id="SM00079">
    <property type="entry name" value="PBPe"/>
    <property type="match status" value="1"/>
</dbReference>
<evidence type="ECO:0000256" key="5">
    <source>
        <dbReference type="ARBA" id="ARBA00022692"/>
    </source>
</evidence>
<feature type="transmembrane region" description="Helical" evidence="17">
    <location>
        <begin position="620"/>
        <end position="638"/>
    </location>
</feature>
<evidence type="ECO:0000256" key="14">
    <source>
        <dbReference type="ARBA" id="ARBA00049638"/>
    </source>
</evidence>
<feature type="domain" description="Ionotropic glutamate receptor C-terminal" evidence="19">
    <location>
        <begin position="461"/>
        <end position="805"/>
    </location>
</feature>
<evidence type="ECO:0000256" key="8">
    <source>
        <dbReference type="ARBA" id="ARBA00023065"/>
    </source>
</evidence>
<keyword evidence="8 15" id="KW-0406">Ion transport</keyword>
<feature type="transmembrane region" description="Helical" evidence="17">
    <location>
        <begin position="825"/>
        <end position="849"/>
    </location>
</feature>
<dbReference type="Gene3D" id="3.40.50.2300">
    <property type="match status" value="2"/>
</dbReference>
<keyword evidence="10 15" id="KW-0675">Receptor</keyword>
<feature type="transmembrane region" description="Helical" evidence="17">
    <location>
        <begin position="650"/>
        <end position="668"/>
    </location>
</feature>
<dbReference type="PANTHER" id="PTHR34836:SF1">
    <property type="entry name" value="OS09G0428600 PROTEIN"/>
    <property type="match status" value="1"/>
</dbReference>
<dbReference type="FunFam" id="3.40.190.10:FF:000103">
    <property type="entry name" value="Glutamate receptor"/>
    <property type="match status" value="1"/>
</dbReference>
<dbReference type="InterPro" id="IPR000337">
    <property type="entry name" value="GPCR_3"/>
</dbReference>
<accession>A0A7J7M2G1</accession>
<evidence type="ECO:0000313" key="21">
    <source>
        <dbReference type="Proteomes" id="UP000541444"/>
    </source>
</evidence>
<dbReference type="CDD" id="cd19990">
    <property type="entry name" value="PBP1_GABAb_receptor_plant"/>
    <property type="match status" value="1"/>
</dbReference>
<dbReference type="InterPro" id="IPR001320">
    <property type="entry name" value="Iontro_rcpt_C"/>
</dbReference>
<dbReference type="InterPro" id="IPR015683">
    <property type="entry name" value="Ionotropic_Glu_rcpt"/>
</dbReference>